<dbReference type="EMBL" id="AC144791">
    <property type="protein sequence ID" value="ABI34295.1"/>
    <property type="molecule type" value="Genomic_DNA"/>
</dbReference>
<reference evidence="1" key="4">
    <citation type="submission" date="2006-08" db="EMBL/GenBank/DDBJ databases">
        <authorList>
            <person name="Childs K."/>
        </authorList>
    </citation>
    <scope>NUCLEOTIDE SEQUENCE</scope>
</reference>
<reference evidence="1" key="3">
    <citation type="submission" date="2004-06" db="EMBL/GenBank/DDBJ databases">
        <authorList>
            <person name="Buell R."/>
        </authorList>
    </citation>
    <scope>NUCLEOTIDE SEQUENCE</scope>
</reference>
<name>Q0KIU1_SOLDE</name>
<reference evidence="1" key="2">
    <citation type="submission" date="2003-05" db="EMBL/GenBank/DDBJ databases">
        <authorList>
            <person name="Ronning C.M."/>
        </authorList>
    </citation>
    <scope>NUCLEOTIDE SEQUENCE</scope>
</reference>
<proteinExistence type="predicted"/>
<gene>
    <name evidence="1" type="ORF">SDM1_25t00013</name>
</gene>
<dbReference type="AlphaFoldDB" id="Q0KIU1"/>
<protein>
    <recommendedName>
        <fullName evidence="2">Late blight resistance protein</fullName>
    </recommendedName>
</protein>
<evidence type="ECO:0008006" key="2">
    <source>
        <dbReference type="Google" id="ProtNLM"/>
    </source>
</evidence>
<reference evidence="1" key="1">
    <citation type="submission" date="2003-05" db="EMBL/GenBank/DDBJ databases">
        <authorList>
            <person name="Buell R."/>
            <person name="Liu J."/>
            <person name="Childs K."/>
            <person name="Zaborsky J."/>
            <person name="Tallon L."/>
            <person name="Wirtz U."/>
            <person name="Wei F."/>
            <person name="Kuang H."/>
            <person name="Zhang P."/>
            <person name="Marano M."/>
            <person name="Baker B."/>
        </authorList>
    </citation>
    <scope>NUCLEOTIDE SEQUENCE</scope>
</reference>
<accession>Q0KIU1</accession>
<sequence>MRLTKASWNCKWYQRALDDPEYLYMHHGNMRVKWHQYIECTSMRFLTDNYHYEQHDDTSSRPCC</sequence>
<organism evidence="1">
    <name type="scientific">Solanum demissum</name>
    <name type="common">Wild potato</name>
    <dbReference type="NCBI Taxonomy" id="50514"/>
    <lineage>
        <taxon>Eukaryota</taxon>
        <taxon>Viridiplantae</taxon>
        <taxon>Streptophyta</taxon>
        <taxon>Embryophyta</taxon>
        <taxon>Tracheophyta</taxon>
        <taxon>Spermatophyta</taxon>
        <taxon>Magnoliopsida</taxon>
        <taxon>eudicotyledons</taxon>
        <taxon>Gunneridae</taxon>
        <taxon>Pentapetalae</taxon>
        <taxon>asterids</taxon>
        <taxon>lamiids</taxon>
        <taxon>Solanales</taxon>
        <taxon>Solanaceae</taxon>
        <taxon>Solanoideae</taxon>
        <taxon>Solaneae</taxon>
        <taxon>Solanum</taxon>
    </lineage>
</organism>
<evidence type="ECO:0000313" key="1">
    <source>
        <dbReference type="EMBL" id="ABI34295.1"/>
    </source>
</evidence>